<evidence type="ECO:0008006" key="3">
    <source>
        <dbReference type="Google" id="ProtNLM"/>
    </source>
</evidence>
<dbReference type="OrthoDB" id="9795020at2"/>
<reference evidence="1 2" key="1">
    <citation type="submission" date="2018-04" db="EMBL/GenBank/DDBJ databases">
        <title>Genomic Encyclopedia of Archaeal and Bacterial Type Strains, Phase II (KMG-II): from individual species to whole genera.</title>
        <authorList>
            <person name="Goeker M."/>
        </authorList>
    </citation>
    <scope>NUCLEOTIDE SEQUENCE [LARGE SCALE GENOMIC DNA]</scope>
    <source>
        <strain evidence="1 2">DSM 21823</strain>
    </source>
</reference>
<name>A0A2T6A3L6_9RHOB</name>
<sequence length="254" mass="28308">MVAGIDKFQKYFAGHEDHYAIIGGAACDLLFDEAGLDFRATKDIDMVLCVEVVDAAFGTAFKAFLDAGGYQARERSTGDKEFYRFHKPSDQSFPFMIELFSRRPGTLNLPENAELTPIPVEEDIVSLSAILLDDGYYEALQSAKRKIEGVTVIDETLLIPFKARAFLDLSARAEAGDRIDSKNIKKHRNDVLRLTQLLPGDASITLPDQIRDDMRRFLDLAAADDTLDPKALNVPFTRDEAIALLRSVYKLVDA</sequence>
<evidence type="ECO:0000313" key="2">
    <source>
        <dbReference type="Proteomes" id="UP000244224"/>
    </source>
</evidence>
<accession>A0A2T6A3L6</accession>
<dbReference type="EMBL" id="QBKP01000043">
    <property type="protein sequence ID" value="PTX38409.1"/>
    <property type="molecule type" value="Genomic_DNA"/>
</dbReference>
<protein>
    <recommendedName>
        <fullName evidence="3">Nucleotidyltransferase AbiEii toxin of type IV toxin-antitoxin system</fullName>
    </recommendedName>
</protein>
<evidence type="ECO:0000313" key="1">
    <source>
        <dbReference type="EMBL" id="PTX38409.1"/>
    </source>
</evidence>
<keyword evidence="2" id="KW-1185">Reference proteome</keyword>
<gene>
    <name evidence="1" type="ORF">C8N34_1437</name>
</gene>
<organism evidence="1 2">
    <name type="scientific">Gemmobacter caeni</name>
    <dbReference type="NCBI Taxonomy" id="589035"/>
    <lineage>
        <taxon>Bacteria</taxon>
        <taxon>Pseudomonadati</taxon>
        <taxon>Pseudomonadota</taxon>
        <taxon>Alphaproteobacteria</taxon>
        <taxon>Rhodobacterales</taxon>
        <taxon>Paracoccaceae</taxon>
        <taxon>Gemmobacter</taxon>
    </lineage>
</organism>
<comment type="caution">
    <text evidence="1">The sequence shown here is derived from an EMBL/GenBank/DDBJ whole genome shotgun (WGS) entry which is preliminary data.</text>
</comment>
<proteinExistence type="predicted"/>
<dbReference type="AlphaFoldDB" id="A0A2T6A3L6"/>
<dbReference type="RefSeq" id="WP_108130986.1">
    <property type="nucleotide sequence ID" value="NZ_QBKP01000043.1"/>
</dbReference>
<dbReference type="Proteomes" id="UP000244224">
    <property type="component" value="Unassembled WGS sequence"/>
</dbReference>